<dbReference type="EMBL" id="JACIDT010000020">
    <property type="protein sequence ID" value="MBB3928160.1"/>
    <property type="molecule type" value="Genomic_DNA"/>
</dbReference>
<evidence type="ECO:0000313" key="1">
    <source>
        <dbReference type="EMBL" id="MBB3928160.1"/>
    </source>
</evidence>
<comment type="caution">
    <text evidence="1">The sequence shown here is derived from an EMBL/GenBank/DDBJ whole genome shotgun (WGS) entry which is preliminary data.</text>
</comment>
<name>A0A7W6BJI4_9SPHN</name>
<sequence>MTGAGTGGEGLCWLCGRPLGARVEWHHPVPKSRGGRAMVPVHPLCHRTIHACFTNAELARLPPLPDALKEREAMARFLRWIADKPPDFHVPTYKGRGGG</sequence>
<gene>
    <name evidence="1" type="ORF">GGR43_003902</name>
</gene>
<accession>A0A7W6BJI4</accession>
<protein>
    <recommendedName>
        <fullName evidence="3">HNH endonuclease</fullName>
    </recommendedName>
</protein>
<organism evidence="1 2">
    <name type="scientific">Sphingobium jiangsuense</name>
    <dbReference type="NCBI Taxonomy" id="870476"/>
    <lineage>
        <taxon>Bacteria</taxon>
        <taxon>Pseudomonadati</taxon>
        <taxon>Pseudomonadota</taxon>
        <taxon>Alphaproteobacteria</taxon>
        <taxon>Sphingomonadales</taxon>
        <taxon>Sphingomonadaceae</taxon>
        <taxon>Sphingobium</taxon>
    </lineage>
</organism>
<proteinExistence type="predicted"/>
<dbReference type="RefSeq" id="WP_188073454.1">
    <property type="nucleotide sequence ID" value="NZ_BSPS01000085.1"/>
</dbReference>
<keyword evidence="2" id="KW-1185">Reference proteome</keyword>
<reference evidence="1 2" key="1">
    <citation type="submission" date="2020-08" db="EMBL/GenBank/DDBJ databases">
        <title>Genomic Encyclopedia of Type Strains, Phase IV (KMG-IV): sequencing the most valuable type-strain genomes for metagenomic binning, comparative biology and taxonomic classification.</title>
        <authorList>
            <person name="Goeker M."/>
        </authorList>
    </citation>
    <scope>NUCLEOTIDE SEQUENCE [LARGE SCALE GENOMIC DNA]</scope>
    <source>
        <strain evidence="1 2">DSM 26189</strain>
    </source>
</reference>
<evidence type="ECO:0000313" key="2">
    <source>
        <dbReference type="Proteomes" id="UP000571950"/>
    </source>
</evidence>
<dbReference type="AlphaFoldDB" id="A0A7W6BJI4"/>
<evidence type="ECO:0008006" key="3">
    <source>
        <dbReference type="Google" id="ProtNLM"/>
    </source>
</evidence>
<dbReference type="Proteomes" id="UP000571950">
    <property type="component" value="Unassembled WGS sequence"/>
</dbReference>